<feature type="transmembrane region" description="Helical" evidence="9">
    <location>
        <begin position="172"/>
        <end position="189"/>
    </location>
</feature>
<organism evidence="11 12">
    <name type="scientific">Marinilabilia salmonicolor</name>
    <dbReference type="NCBI Taxonomy" id="989"/>
    <lineage>
        <taxon>Bacteria</taxon>
        <taxon>Pseudomonadati</taxon>
        <taxon>Bacteroidota</taxon>
        <taxon>Bacteroidia</taxon>
        <taxon>Marinilabiliales</taxon>
        <taxon>Marinilabiliaceae</taxon>
        <taxon>Marinilabilia</taxon>
    </lineage>
</organism>
<dbReference type="EMBL" id="QPIZ01000027">
    <property type="protein sequence ID" value="RCW29536.1"/>
    <property type="molecule type" value="Genomic_DNA"/>
</dbReference>
<keyword evidence="12" id="KW-1185">Reference proteome</keyword>
<dbReference type="PANTHER" id="PTHR47371">
    <property type="entry name" value="LIPOTEICHOIC ACID SYNTHASE"/>
    <property type="match status" value="1"/>
</dbReference>
<evidence type="ECO:0000256" key="7">
    <source>
        <dbReference type="PIRSR" id="PIRSR005091-2"/>
    </source>
</evidence>
<feature type="active site" evidence="6">
    <location>
        <position position="314"/>
    </location>
</feature>
<dbReference type="GO" id="GO:0046872">
    <property type="term" value="F:metal ion binding"/>
    <property type="evidence" value="ECO:0007669"/>
    <property type="project" value="UniProtKB-KW"/>
</dbReference>
<feature type="transmembrane region" description="Helical" evidence="9">
    <location>
        <begin position="12"/>
        <end position="34"/>
    </location>
</feature>
<name>A0A368ULB4_9BACT</name>
<keyword evidence="2" id="KW-1003">Cell membrane</keyword>
<proteinExistence type="predicted"/>
<dbReference type="Gene3D" id="3.30.1120.80">
    <property type="match status" value="1"/>
</dbReference>
<evidence type="ECO:0000256" key="2">
    <source>
        <dbReference type="ARBA" id="ARBA00022475"/>
    </source>
</evidence>
<dbReference type="Proteomes" id="UP000252733">
    <property type="component" value="Unassembled WGS sequence"/>
</dbReference>
<evidence type="ECO:0000256" key="9">
    <source>
        <dbReference type="SAM" id="Phobius"/>
    </source>
</evidence>
<evidence type="ECO:0000256" key="3">
    <source>
        <dbReference type="ARBA" id="ARBA00022692"/>
    </source>
</evidence>
<keyword evidence="4 9" id="KW-1133">Transmembrane helix</keyword>
<dbReference type="PANTHER" id="PTHR47371:SF3">
    <property type="entry name" value="PHOSPHOGLYCEROL TRANSFERASE I"/>
    <property type="match status" value="1"/>
</dbReference>
<evidence type="ECO:0000256" key="4">
    <source>
        <dbReference type="ARBA" id="ARBA00022989"/>
    </source>
</evidence>
<feature type="binding site" evidence="8">
    <location>
        <position position="275"/>
    </location>
    <ligand>
        <name>Mn(2+)</name>
        <dbReference type="ChEBI" id="CHEBI:29035"/>
    </ligand>
</feature>
<feature type="transmembrane region" description="Helical" evidence="9">
    <location>
        <begin position="54"/>
        <end position="74"/>
    </location>
</feature>
<sequence length="614" mass="69483">MKRFLYTFLRVWLFWLLFFAFFRVVFIVVNYGYSDNTPLLTTLASFGPGLRMDLSFSGYLMLLSAFAQVISLLIQRKFCRQCLLWMHYFLIPVFAGLLLGDINLFRYWGGHLNSEAVAFLGTPGIILNSIHWSEVLIFFVVLAGFSWGAIVLFRRFVVRNRLNEGFSWSRTVVNAGITLLLAALMIIPIRGSFGVAPINTGAAYFSNYLFANNAAVNPLWNLAYSMKRSGIEEGQYRFVSEKVAEQQFADLMQQSGDFEPLLNTRQPDIVVVLLEGFSAQAIESLGGAPITKNLEKLKKEGVFFDNIFATSFRSDYGMVGVMAGYPGIPGYSIMQYPDKSRKLSFIPQKLKKAGYNDLNFIYGGDMAFKNLKSLITLAGFDDVVDIDDFPAENMGQKWGVHDEFTFRKFASMIKESQSPAFNFMFTLSSHEPFDVPMERVYENDYFNSVHYTDSCLGVFVDELKERSLWDNALIVLIADHGVTGPEKLGYTDARRYRIPMLWTGGALAVRDTVINTYGSQADLASTLLSQLGIETGDFEFSKNILDKETRGFAFMHYPDGFGLVSPNQFQMFDKSNFTPLVLEGARNEVDSLKAKIFMQRVATDFKERINNGKK</sequence>
<keyword evidence="11" id="KW-0808">Transferase</keyword>
<protein>
    <submittedName>
        <fullName evidence="11">Phosphoglycerol transferase MdoB-like AlkP superfamily enzyme</fullName>
    </submittedName>
</protein>
<gene>
    <name evidence="11" type="ORF">DFO77_12729</name>
</gene>
<evidence type="ECO:0000256" key="1">
    <source>
        <dbReference type="ARBA" id="ARBA00004651"/>
    </source>
</evidence>
<comment type="caution">
    <text evidence="11">The sequence shown here is derived from an EMBL/GenBank/DDBJ whole genome shotgun (WGS) entry which is preliminary data.</text>
</comment>
<dbReference type="InterPro" id="IPR017850">
    <property type="entry name" value="Alkaline_phosphatase_core_sf"/>
</dbReference>
<dbReference type="Gene3D" id="3.40.720.10">
    <property type="entry name" value="Alkaline Phosphatase, subunit A"/>
    <property type="match status" value="1"/>
</dbReference>
<keyword evidence="7" id="KW-0479">Metal-binding</keyword>
<feature type="binding site" evidence="8">
    <location>
        <position position="480"/>
    </location>
    <ligand>
        <name>Mn(2+)</name>
        <dbReference type="ChEBI" id="CHEBI:29035"/>
    </ligand>
</feature>
<feature type="binding site" evidence="7">
    <location>
        <position position="430"/>
    </location>
    <ligand>
        <name>substrate</name>
    </ligand>
</feature>
<dbReference type="InterPro" id="IPR050448">
    <property type="entry name" value="OpgB/LTA_synthase_biosynth"/>
</dbReference>
<evidence type="ECO:0000256" key="5">
    <source>
        <dbReference type="ARBA" id="ARBA00023136"/>
    </source>
</evidence>
<dbReference type="RefSeq" id="WP_114437853.1">
    <property type="nucleotide sequence ID" value="NZ_QPIZ01000027.1"/>
</dbReference>
<evidence type="ECO:0000259" key="10">
    <source>
        <dbReference type="Pfam" id="PF00884"/>
    </source>
</evidence>
<dbReference type="InterPro" id="IPR000917">
    <property type="entry name" value="Sulfatase_N"/>
</dbReference>
<keyword evidence="7" id="KW-0464">Manganese</keyword>
<accession>A0A368ULB4</accession>
<dbReference type="GO" id="GO:0005886">
    <property type="term" value="C:plasma membrane"/>
    <property type="evidence" value="ECO:0007669"/>
    <property type="project" value="UniProtKB-SubCell"/>
</dbReference>
<evidence type="ECO:0000256" key="6">
    <source>
        <dbReference type="PIRSR" id="PIRSR005091-1"/>
    </source>
</evidence>
<feature type="binding site" evidence="8">
    <location>
        <position position="479"/>
    </location>
    <ligand>
        <name>Mn(2+)</name>
        <dbReference type="ChEBI" id="CHEBI:29035"/>
    </ligand>
</feature>
<dbReference type="InterPro" id="IPR012160">
    <property type="entry name" value="LtaS-like"/>
</dbReference>
<feature type="transmembrane region" description="Helical" evidence="9">
    <location>
        <begin position="86"/>
        <end position="109"/>
    </location>
</feature>
<keyword evidence="5 9" id="KW-0472">Membrane</keyword>
<dbReference type="CDD" id="cd16015">
    <property type="entry name" value="LTA_synthase"/>
    <property type="match status" value="1"/>
</dbReference>
<feature type="domain" description="Sulfatase N-terminal" evidence="10">
    <location>
        <begin position="267"/>
        <end position="533"/>
    </location>
</feature>
<feature type="transmembrane region" description="Helical" evidence="9">
    <location>
        <begin position="129"/>
        <end position="152"/>
    </location>
</feature>
<comment type="subcellular location">
    <subcellularLocation>
        <location evidence="1">Cell membrane</location>
        <topology evidence="1">Multi-pass membrane protein</topology>
    </subcellularLocation>
</comment>
<dbReference type="SUPFAM" id="SSF53649">
    <property type="entry name" value="Alkaline phosphatase-like"/>
    <property type="match status" value="1"/>
</dbReference>
<keyword evidence="3 9" id="KW-0812">Transmembrane</keyword>
<dbReference type="PIRSF" id="PIRSF005091">
    <property type="entry name" value="Mmb_sulf_HI1246"/>
    <property type="match status" value="1"/>
</dbReference>
<reference evidence="11 12" key="1">
    <citation type="submission" date="2018-07" db="EMBL/GenBank/DDBJ databases">
        <title>Freshwater and sediment microbial communities from various areas in North America, analyzing microbe dynamics in response to fracking.</title>
        <authorList>
            <person name="Lamendella R."/>
        </authorList>
    </citation>
    <scope>NUCLEOTIDE SEQUENCE [LARGE SCALE GENOMIC DNA]</scope>
    <source>
        <strain evidence="11 12">160A</strain>
    </source>
</reference>
<evidence type="ECO:0000313" key="11">
    <source>
        <dbReference type="EMBL" id="RCW29536.1"/>
    </source>
</evidence>
<dbReference type="Pfam" id="PF00884">
    <property type="entry name" value="Sulfatase"/>
    <property type="match status" value="1"/>
</dbReference>
<dbReference type="GO" id="GO:0016740">
    <property type="term" value="F:transferase activity"/>
    <property type="evidence" value="ECO:0007669"/>
    <property type="project" value="UniProtKB-KW"/>
</dbReference>
<evidence type="ECO:0000313" key="12">
    <source>
        <dbReference type="Proteomes" id="UP000252733"/>
    </source>
</evidence>
<evidence type="ECO:0000256" key="8">
    <source>
        <dbReference type="PIRSR" id="PIRSR005091-3"/>
    </source>
</evidence>
<dbReference type="AlphaFoldDB" id="A0A368ULB4"/>